<name>A0A7H8TN15_STRCX</name>
<keyword evidence="1" id="KW-0812">Transmembrane</keyword>
<proteinExistence type="predicted"/>
<protein>
    <submittedName>
        <fullName evidence="2">Uncharacterized protein</fullName>
    </submittedName>
</protein>
<dbReference type="Proteomes" id="UP000509418">
    <property type="component" value="Chromosome"/>
</dbReference>
<evidence type="ECO:0000313" key="3">
    <source>
        <dbReference type="Proteomes" id="UP000509418"/>
    </source>
</evidence>
<keyword evidence="1" id="KW-0472">Membrane</keyword>
<gene>
    <name evidence="2" type="ORF">HUT05_15320</name>
</gene>
<sequence>MERSPLTALLATITALVATVLALFDLFTNGLWPTCLHLGVGLAVFGAVRLCVGMALDPFFLTDDDPESST</sequence>
<organism evidence="2 3">
    <name type="scientific">Streptomyces chartreusis</name>
    <dbReference type="NCBI Taxonomy" id="1969"/>
    <lineage>
        <taxon>Bacteria</taxon>
        <taxon>Bacillati</taxon>
        <taxon>Actinomycetota</taxon>
        <taxon>Actinomycetes</taxon>
        <taxon>Kitasatosporales</taxon>
        <taxon>Streptomycetaceae</taxon>
        <taxon>Streptomyces</taxon>
    </lineage>
</organism>
<accession>A0A7H8TN15</accession>
<dbReference type="EMBL" id="CP056041">
    <property type="protein sequence ID" value="QKZ24775.1"/>
    <property type="molecule type" value="Genomic_DNA"/>
</dbReference>
<feature type="transmembrane region" description="Helical" evidence="1">
    <location>
        <begin position="38"/>
        <end position="61"/>
    </location>
</feature>
<evidence type="ECO:0000313" key="2">
    <source>
        <dbReference type="EMBL" id="QKZ24775.1"/>
    </source>
</evidence>
<evidence type="ECO:0000256" key="1">
    <source>
        <dbReference type="SAM" id="Phobius"/>
    </source>
</evidence>
<reference evidence="2 3" key="1">
    <citation type="submission" date="2020-06" db="EMBL/GenBank/DDBJ databases">
        <title>Genome mining for natural products.</title>
        <authorList>
            <person name="Zhang B."/>
            <person name="Shi J."/>
            <person name="Ge H."/>
        </authorList>
    </citation>
    <scope>NUCLEOTIDE SEQUENCE [LARGE SCALE GENOMIC DNA]</scope>
    <source>
        <strain evidence="2 3">NA02069</strain>
    </source>
</reference>
<keyword evidence="1" id="KW-1133">Transmembrane helix</keyword>
<keyword evidence="3" id="KW-1185">Reference proteome</keyword>
<dbReference type="AlphaFoldDB" id="A0A7H8TN15"/>